<comment type="caution">
    <text evidence="1">The sequence shown here is derived from an EMBL/GenBank/DDBJ whole genome shotgun (WGS) entry which is preliminary data.</text>
</comment>
<gene>
    <name evidence="1" type="ORF">UW92_C0010G0001</name>
</gene>
<organism evidence="1 2">
    <name type="scientific">Candidatus Jorgensenbacteria bacterium GW2011_GWA2_45_13</name>
    <dbReference type="NCBI Taxonomy" id="1618662"/>
    <lineage>
        <taxon>Bacteria</taxon>
        <taxon>Candidatus Joergenseniibacteriota</taxon>
    </lineage>
</organism>
<dbReference type="EMBL" id="LCKF01000010">
    <property type="protein sequence ID" value="KKT91572.1"/>
    <property type="molecule type" value="Genomic_DNA"/>
</dbReference>
<feature type="non-terminal residue" evidence="1">
    <location>
        <position position="91"/>
    </location>
</feature>
<evidence type="ECO:0000313" key="2">
    <source>
        <dbReference type="Proteomes" id="UP000033966"/>
    </source>
</evidence>
<accession>A0A0G1NEN0</accession>
<name>A0A0G1NEN0_9BACT</name>
<reference evidence="1 2" key="1">
    <citation type="journal article" date="2015" name="Nature">
        <title>rRNA introns, odd ribosomes, and small enigmatic genomes across a large radiation of phyla.</title>
        <authorList>
            <person name="Brown C.T."/>
            <person name="Hug L.A."/>
            <person name="Thomas B.C."/>
            <person name="Sharon I."/>
            <person name="Castelle C.J."/>
            <person name="Singh A."/>
            <person name="Wilkins M.J."/>
            <person name="Williams K.H."/>
            <person name="Banfield J.F."/>
        </authorList>
    </citation>
    <scope>NUCLEOTIDE SEQUENCE [LARGE SCALE GENOMIC DNA]</scope>
</reference>
<proteinExistence type="predicted"/>
<dbReference type="Proteomes" id="UP000033966">
    <property type="component" value="Unassembled WGS sequence"/>
</dbReference>
<sequence>MMFRNERTLYKRKNNAPGHEGEQIVSIHHEGIPRTIYDDRTWWSDAWDPMDYGVEYDFSCPFFEQYDKLYRTIPLINLSVTNMSNCSYCNV</sequence>
<protein>
    <submittedName>
        <fullName evidence="1">Uncharacterized protein</fullName>
    </submittedName>
</protein>
<dbReference type="AlphaFoldDB" id="A0A0G1NEN0"/>
<evidence type="ECO:0000313" key="1">
    <source>
        <dbReference type="EMBL" id="KKT91572.1"/>
    </source>
</evidence>